<name>A0AAT9LD00_9FIRM</name>
<dbReference type="Gene3D" id="3.30.110.40">
    <property type="entry name" value="TusA-like domain"/>
    <property type="match status" value="1"/>
</dbReference>
<accession>A0AAT9LD00</accession>
<dbReference type="InterPro" id="IPR036868">
    <property type="entry name" value="TusA-like_sf"/>
</dbReference>
<dbReference type="InterPro" id="IPR001455">
    <property type="entry name" value="TusA-like"/>
</dbReference>
<dbReference type="AlphaFoldDB" id="A0AAT9LD00"/>
<dbReference type="EMBL" id="CP062796">
    <property type="protein sequence ID" value="QUL98967.1"/>
    <property type="molecule type" value="Genomic_DNA"/>
</dbReference>
<organism evidence="3">
    <name type="scientific">Candidatus Fermentithermobacillus carboniphilus</name>
    <dbReference type="NCBI Taxonomy" id="3085328"/>
    <lineage>
        <taxon>Bacteria</taxon>
        <taxon>Bacillati</taxon>
        <taxon>Bacillota</taxon>
        <taxon>Candidatus Fermentithermobacillia</taxon>
        <taxon>Candidatus Fermentithermobacillales</taxon>
        <taxon>Candidatus Fermentithermobacillaceae</taxon>
        <taxon>Candidatus Fermentithermobacillus</taxon>
    </lineage>
</organism>
<sequence length="74" mass="8020">MAEVKVNARSLQCPGPIVKLFKACQGCAAGDVIVVEATDPGFKKDVEAWCKRTGNELLALEERDGVFIARVKKT</sequence>
<feature type="domain" description="UPF0033" evidence="2">
    <location>
        <begin position="5"/>
        <end position="73"/>
    </location>
</feature>
<evidence type="ECO:0000259" key="2">
    <source>
        <dbReference type="Pfam" id="PF01206"/>
    </source>
</evidence>
<protein>
    <submittedName>
        <fullName evidence="3">Sulfurtransferase TusA family protein</fullName>
    </submittedName>
</protein>
<evidence type="ECO:0000256" key="1">
    <source>
        <dbReference type="ARBA" id="ARBA00008984"/>
    </source>
</evidence>
<dbReference type="PANTHER" id="PTHR33279:SF6">
    <property type="entry name" value="SULFUR CARRIER PROTEIN YEDF-RELATED"/>
    <property type="match status" value="1"/>
</dbReference>
<reference evidence="3" key="2">
    <citation type="journal article" date="2023" name="Biology">
        <title>Prokaryotic Life Associated with Coal-Fire Gas Vents Revealed by Metagenomics.</title>
        <authorList>
            <person name="Kadnikov V.V."/>
            <person name="Mardanov A.V."/>
            <person name="Beletsky A.V."/>
            <person name="Karnachuk O.V."/>
            <person name="Ravin N.V."/>
        </authorList>
    </citation>
    <scope>NUCLEOTIDE SEQUENCE</scope>
    <source>
        <strain evidence="3">Bu02</strain>
    </source>
</reference>
<dbReference type="Pfam" id="PF01206">
    <property type="entry name" value="TusA"/>
    <property type="match status" value="1"/>
</dbReference>
<dbReference type="PANTHER" id="PTHR33279">
    <property type="entry name" value="SULFUR CARRIER PROTEIN YEDF-RELATED"/>
    <property type="match status" value="1"/>
</dbReference>
<dbReference type="SUPFAM" id="SSF64307">
    <property type="entry name" value="SirA-like"/>
    <property type="match status" value="1"/>
</dbReference>
<evidence type="ECO:0000313" key="3">
    <source>
        <dbReference type="EMBL" id="QUL98967.1"/>
    </source>
</evidence>
<gene>
    <name evidence="3" type="ORF">IMF26_02530</name>
</gene>
<reference evidence="3" key="1">
    <citation type="submission" date="2020-10" db="EMBL/GenBank/DDBJ databases">
        <authorList>
            <person name="Kadnikov V."/>
            <person name="Beletsky A.V."/>
            <person name="Mardanov A.V."/>
            <person name="Karnachuk O.V."/>
            <person name="Ravin N.V."/>
        </authorList>
    </citation>
    <scope>NUCLEOTIDE SEQUENCE</scope>
    <source>
        <strain evidence="3">Bu02</strain>
    </source>
</reference>
<dbReference type="KEGG" id="fcz:IMF26_02530"/>
<comment type="similarity">
    <text evidence="1">Belongs to the sulfur carrier protein TusA family.</text>
</comment>
<proteinExistence type="inferred from homology"/>